<dbReference type="EMBL" id="LRGB01000868">
    <property type="protein sequence ID" value="KZS15544.1"/>
    <property type="molecule type" value="Genomic_DNA"/>
</dbReference>
<evidence type="ECO:0000313" key="1">
    <source>
        <dbReference type="EMBL" id="KZS15544.1"/>
    </source>
</evidence>
<accession>A0A0P5V5S7</accession>
<evidence type="ECO:0000313" key="2">
    <source>
        <dbReference type="Proteomes" id="UP000076858"/>
    </source>
</evidence>
<protein>
    <submittedName>
        <fullName evidence="1">Uncharacterized protein</fullName>
    </submittedName>
</protein>
<reference evidence="1 2" key="1">
    <citation type="submission" date="2016-03" db="EMBL/GenBank/DDBJ databases">
        <title>EvidentialGene: Evidence-directed Construction of Genes on Genomes.</title>
        <authorList>
            <person name="Gilbert D.G."/>
            <person name="Choi J.-H."/>
            <person name="Mockaitis K."/>
            <person name="Colbourne J."/>
            <person name="Pfrender M."/>
        </authorList>
    </citation>
    <scope>NUCLEOTIDE SEQUENCE [LARGE SCALE GENOMIC DNA]</scope>
    <source>
        <strain evidence="1 2">Xinb3</strain>
        <tissue evidence="1">Complete organism</tissue>
    </source>
</reference>
<dbReference type="AlphaFoldDB" id="A0A0P5V5S7"/>
<dbReference type="Proteomes" id="UP000076858">
    <property type="component" value="Unassembled WGS sequence"/>
</dbReference>
<proteinExistence type="predicted"/>
<gene>
    <name evidence="1" type="ORF">APZ42_018727</name>
</gene>
<keyword evidence="2" id="KW-1185">Reference proteome</keyword>
<name>A0A0P5V5S7_9CRUS</name>
<organism evidence="1 2">
    <name type="scientific">Daphnia magna</name>
    <dbReference type="NCBI Taxonomy" id="35525"/>
    <lineage>
        <taxon>Eukaryota</taxon>
        <taxon>Metazoa</taxon>
        <taxon>Ecdysozoa</taxon>
        <taxon>Arthropoda</taxon>
        <taxon>Crustacea</taxon>
        <taxon>Branchiopoda</taxon>
        <taxon>Diplostraca</taxon>
        <taxon>Cladocera</taxon>
        <taxon>Anomopoda</taxon>
        <taxon>Daphniidae</taxon>
        <taxon>Daphnia</taxon>
    </lineage>
</organism>
<comment type="caution">
    <text evidence="1">The sequence shown here is derived from an EMBL/GenBank/DDBJ whole genome shotgun (WGS) entry which is preliminary data.</text>
</comment>
<sequence length="63" mass="6867">MKSRAAAAAAASLTTTTEKLELVKRPRGGTHLLLSSSLFRKDGYRDPCVCQKLVQQNIAYTIS</sequence>